<comment type="caution">
    <text evidence="5">The sequence shown here is derived from an EMBL/GenBank/DDBJ whole genome shotgun (WGS) entry which is preliminary data.</text>
</comment>
<reference evidence="5 6" key="1">
    <citation type="journal article" date="2019" name="Curr. Microbiol.">
        <title>Vibrio chemaguriensis sp. nov., from Sundarbans, Bay of Bengal.</title>
        <authorList>
            <person name="Ghosh A."/>
            <person name="Bhadury P."/>
        </authorList>
    </citation>
    <scope>NUCLEOTIDE SEQUENCE [LARGE SCALE GENOMIC DNA]</scope>
    <source>
        <strain evidence="5 6">Iso1</strain>
    </source>
</reference>
<evidence type="ECO:0000259" key="4">
    <source>
        <dbReference type="Pfam" id="PF13439"/>
    </source>
</evidence>
<evidence type="ECO:0000256" key="2">
    <source>
        <dbReference type="ARBA" id="ARBA00022679"/>
    </source>
</evidence>
<dbReference type="InterPro" id="IPR001296">
    <property type="entry name" value="Glyco_trans_1"/>
</dbReference>
<evidence type="ECO:0000313" key="5">
    <source>
        <dbReference type="EMBL" id="NKJ69108.1"/>
    </source>
</evidence>
<dbReference type="Pfam" id="PF13439">
    <property type="entry name" value="Glyco_transf_4"/>
    <property type="match status" value="1"/>
</dbReference>
<evidence type="ECO:0000259" key="3">
    <source>
        <dbReference type="Pfam" id="PF00534"/>
    </source>
</evidence>
<dbReference type="CDD" id="cd03794">
    <property type="entry name" value="GT4_WbuB-like"/>
    <property type="match status" value="1"/>
</dbReference>
<dbReference type="Proteomes" id="UP000778757">
    <property type="component" value="Unassembled WGS sequence"/>
</dbReference>
<dbReference type="InterPro" id="IPR028098">
    <property type="entry name" value="Glyco_trans_4-like_N"/>
</dbReference>
<feature type="domain" description="Glycosyl transferase family 1" evidence="3">
    <location>
        <begin position="207"/>
        <end position="359"/>
    </location>
</feature>
<protein>
    <submittedName>
        <fullName evidence="5">Glycosyltransferase WbuB</fullName>
    </submittedName>
</protein>
<organism evidence="5 6">
    <name type="scientific">Vibrio chemaguriensis</name>
    <dbReference type="NCBI Taxonomy" id="2527672"/>
    <lineage>
        <taxon>Bacteria</taxon>
        <taxon>Pseudomonadati</taxon>
        <taxon>Pseudomonadota</taxon>
        <taxon>Gammaproteobacteria</taxon>
        <taxon>Vibrionales</taxon>
        <taxon>Vibrionaceae</taxon>
        <taxon>Vibrio</taxon>
    </lineage>
</organism>
<dbReference type="Gene3D" id="3.40.50.2000">
    <property type="entry name" value="Glycogen Phosphorylase B"/>
    <property type="match status" value="2"/>
</dbReference>
<dbReference type="SUPFAM" id="SSF53756">
    <property type="entry name" value="UDP-Glycosyltransferase/glycogen phosphorylase"/>
    <property type="match status" value="1"/>
</dbReference>
<sequence length="392" mass="44179">MKILHVVYQSYPNISGSSTRTNHILNAQKSGGLEPIVISSPGQQPERSSRRVGIEYINSIKYYRTFIFEGLSVGGRSTALDKIKKVFSFPYFVYRLWKVCSIERPNVIHAHAMFYCALAALIVGKIKGIPVVYEVRSLWYINSNSEQLSILKKLAIKLEHISIKRSNAVIAISDGIKNEFSNIRSDIYIVRNAVNTKEDTIDINSINNVSKFAYIGSVIELEGIDKVIKAFSILRERHPQLEFHVFGGGPKLEDLKKLAKSLNSPTTFHGQILPSEIKHCYQGIDCIINYRNDEPIAHLVTPLKPLEAILLNKPLICSKVGGYLEIVGSIDHAIFVPPNDIDALARAILSVCNPENEEKLLTQMSRAKEFVLSNRIWSTNVEIYNRIYSSFE</sequence>
<dbReference type="EMBL" id="SHOE01000014">
    <property type="protein sequence ID" value="NKJ69108.1"/>
    <property type="molecule type" value="Genomic_DNA"/>
</dbReference>
<keyword evidence="2" id="KW-0808">Transferase</keyword>
<dbReference type="RefSeq" id="WP_193447964.1">
    <property type="nucleotide sequence ID" value="NZ_SHOE01000014.1"/>
</dbReference>
<keyword evidence="1" id="KW-0328">Glycosyltransferase</keyword>
<accession>A0ABX1HY65</accession>
<proteinExistence type="predicted"/>
<feature type="domain" description="Glycosyltransferase subfamily 4-like N-terminal" evidence="4">
    <location>
        <begin position="15"/>
        <end position="197"/>
    </location>
</feature>
<evidence type="ECO:0000313" key="6">
    <source>
        <dbReference type="Proteomes" id="UP000778757"/>
    </source>
</evidence>
<keyword evidence="6" id="KW-1185">Reference proteome</keyword>
<gene>
    <name evidence="5" type="ORF">EX191_15230</name>
</gene>
<evidence type="ECO:0000256" key="1">
    <source>
        <dbReference type="ARBA" id="ARBA00022676"/>
    </source>
</evidence>
<name>A0ABX1HY65_9VIBR</name>
<dbReference type="PANTHER" id="PTHR12526:SF629">
    <property type="entry name" value="TEICHURONIC ACID BIOSYNTHESIS GLYCOSYLTRANSFERASE TUAH-RELATED"/>
    <property type="match status" value="1"/>
</dbReference>
<dbReference type="Pfam" id="PF00534">
    <property type="entry name" value="Glycos_transf_1"/>
    <property type="match status" value="1"/>
</dbReference>
<dbReference type="PANTHER" id="PTHR12526">
    <property type="entry name" value="GLYCOSYLTRANSFERASE"/>
    <property type="match status" value="1"/>
</dbReference>